<proteinExistence type="predicted"/>
<reference evidence="2" key="1">
    <citation type="submission" date="2020-06" db="EMBL/GenBank/DDBJ databases">
        <authorList>
            <person name="Li T."/>
            <person name="Hu X."/>
            <person name="Zhang T."/>
            <person name="Song X."/>
            <person name="Zhang H."/>
            <person name="Dai N."/>
            <person name="Sheng W."/>
            <person name="Hou X."/>
            <person name="Wei L."/>
        </authorList>
    </citation>
    <scope>NUCLEOTIDE SEQUENCE</scope>
    <source>
        <strain evidence="2">3651</strain>
        <tissue evidence="2">Leaf</tissue>
    </source>
</reference>
<accession>A0AAE1Y029</accession>
<protein>
    <submittedName>
        <fullName evidence="2">Uncharacterized protein</fullName>
    </submittedName>
</protein>
<sequence length="119" mass="12737">MVSRIPTMEAAAEARRTRPEKAKVTRGGATCVRQLGHVLKCGRWIRGGTTGTKVIENHGVALVLGFSAFHAILMCRESNPLGYVSSSHVVAIIPGRGPTYGHDSHVHPVLVIGSYPVVQ</sequence>
<evidence type="ECO:0000313" key="2">
    <source>
        <dbReference type="EMBL" id="KAK4421271.1"/>
    </source>
</evidence>
<feature type="region of interest" description="Disordered" evidence="1">
    <location>
        <begin position="1"/>
        <end position="24"/>
    </location>
</feature>
<gene>
    <name evidence="2" type="ORF">Salat_2077600</name>
</gene>
<dbReference type="AlphaFoldDB" id="A0AAE1Y029"/>
<organism evidence="2 3">
    <name type="scientific">Sesamum alatum</name>
    <dbReference type="NCBI Taxonomy" id="300844"/>
    <lineage>
        <taxon>Eukaryota</taxon>
        <taxon>Viridiplantae</taxon>
        <taxon>Streptophyta</taxon>
        <taxon>Embryophyta</taxon>
        <taxon>Tracheophyta</taxon>
        <taxon>Spermatophyta</taxon>
        <taxon>Magnoliopsida</taxon>
        <taxon>eudicotyledons</taxon>
        <taxon>Gunneridae</taxon>
        <taxon>Pentapetalae</taxon>
        <taxon>asterids</taxon>
        <taxon>lamiids</taxon>
        <taxon>Lamiales</taxon>
        <taxon>Pedaliaceae</taxon>
        <taxon>Sesamum</taxon>
    </lineage>
</organism>
<reference evidence="2" key="2">
    <citation type="journal article" date="2024" name="Plant">
        <title>Genomic evolution and insights into agronomic trait innovations of Sesamum species.</title>
        <authorList>
            <person name="Miao H."/>
            <person name="Wang L."/>
            <person name="Qu L."/>
            <person name="Liu H."/>
            <person name="Sun Y."/>
            <person name="Le M."/>
            <person name="Wang Q."/>
            <person name="Wei S."/>
            <person name="Zheng Y."/>
            <person name="Lin W."/>
            <person name="Duan Y."/>
            <person name="Cao H."/>
            <person name="Xiong S."/>
            <person name="Wang X."/>
            <person name="Wei L."/>
            <person name="Li C."/>
            <person name="Ma Q."/>
            <person name="Ju M."/>
            <person name="Zhao R."/>
            <person name="Li G."/>
            <person name="Mu C."/>
            <person name="Tian Q."/>
            <person name="Mei H."/>
            <person name="Zhang T."/>
            <person name="Gao T."/>
            <person name="Zhang H."/>
        </authorList>
    </citation>
    <scope>NUCLEOTIDE SEQUENCE</scope>
    <source>
        <strain evidence="2">3651</strain>
    </source>
</reference>
<name>A0AAE1Y029_9LAMI</name>
<feature type="compositionally biased region" description="Low complexity" evidence="1">
    <location>
        <begin position="1"/>
        <end position="11"/>
    </location>
</feature>
<evidence type="ECO:0000313" key="3">
    <source>
        <dbReference type="Proteomes" id="UP001293254"/>
    </source>
</evidence>
<evidence type="ECO:0000256" key="1">
    <source>
        <dbReference type="SAM" id="MobiDB-lite"/>
    </source>
</evidence>
<dbReference type="EMBL" id="JACGWO010000008">
    <property type="protein sequence ID" value="KAK4421271.1"/>
    <property type="molecule type" value="Genomic_DNA"/>
</dbReference>
<comment type="caution">
    <text evidence="2">The sequence shown here is derived from an EMBL/GenBank/DDBJ whole genome shotgun (WGS) entry which is preliminary data.</text>
</comment>
<keyword evidence="3" id="KW-1185">Reference proteome</keyword>
<dbReference type="Proteomes" id="UP001293254">
    <property type="component" value="Unassembled WGS sequence"/>
</dbReference>
<feature type="compositionally biased region" description="Basic and acidic residues" evidence="1">
    <location>
        <begin position="12"/>
        <end position="23"/>
    </location>
</feature>